<evidence type="ECO:0000256" key="8">
    <source>
        <dbReference type="ARBA" id="ARBA00022777"/>
    </source>
</evidence>
<evidence type="ECO:0000256" key="1">
    <source>
        <dbReference type="ARBA" id="ARBA00000085"/>
    </source>
</evidence>
<dbReference type="Proteomes" id="UP000477311">
    <property type="component" value="Unassembled WGS sequence"/>
</dbReference>
<dbReference type="EMBL" id="JAAKYA010000027">
    <property type="protein sequence ID" value="NGO38688.1"/>
    <property type="molecule type" value="Genomic_DNA"/>
</dbReference>
<sequence>MLSWVLCALLLGALVGVHLAWRRRHLHLLEVHQRARARWEAMHLQLAEEAQTRLTAVLHNLSEGILLLDEENRVVLANPAFRTLLQPGMPPEGQTLMAVTRWPELGELTAQLNPDQPALTRELVWSGPPERWLRVSAAALFQADGRRLYTILVFHDVTRIRQLERVRQEFVANVSHELRTPLSHIKGYVETLLSGAATDPALQLRCLQTIARNANRLELLIEDLLTLAQLESGQVTLQLQPLSLREFVDKMLQEFQPRAAARRVSLENAVPPWTVQADPLRLEQVLANLLDNAIKYGRTEGHVTVWARADSPGEVTVAVTDDGPGLPPEACQRVFERFYRVDKARSREQGGTGLGLAIVKHIVQRHGGRVWVESRPGHGATFYFTLPRAPESGPPPDLPATGQATTTPTAPER</sequence>
<dbReference type="AlphaFoldDB" id="A0A6M1RF85"/>
<dbReference type="GO" id="GO:0005524">
    <property type="term" value="F:ATP binding"/>
    <property type="evidence" value="ECO:0007669"/>
    <property type="project" value="UniProtKB-KW"/>
</dbReference>
<evidence type="ECO:0000256" key="12">
    <source>
        <dbReference type="ARBA" id="ARBA00023136"/>
    </source>
</evidence>
<dbReference type="GO" id="GO:0007234">
    <property type="term" value="P:osmosensory signaling via phosphorelay pathway"/>
    <property type="evidence" value="ECO:0007669"/>
    <property type="project" value="TreeGrafter"/>
</dbReference>
<evidence type="ECO:0000256" key="9">
    <source>
        <dbReference type="ARBA" id="ARBA00022840"/>
    </source>
</evidence>
<dbReference type="GO" id="GO:0030295">
    <property type="term" value="F:protein kinase activator activity"/>
    <property type="evidence" value="ECO:0007669"/>
    <property type="project" value="TreeGrafter"/>
</dbReference>
<dbReference type="CDD" id="cd00130">
    <property type="entry name" value="PAS"/>
    <property type="match status" value="1"/>
</dbReference>
<evidence type="ECO:0000259" key="14">
    <source>
        <dbReference type="PROSITE" id="PS50109"/>
    </source>
</evidence>
<dbReference type="InterPro" id="IPR003661">
    <property type="entry name" value="HisK_dim/P_dom"/>
</dbReference>
<reference evidence="16 17" key="1">
    <citation type="submission" date="2020-02" db="EMBL/GenBank/DDBJ databases">
        <title>Draft genome sequence of Limisphaera ngatamarikiensis NGM72.4T, a thermophilic Verrucomicrobia grouped in subdivision 3.</title>
        <authorList>
            <person name="Carere C.R."/>
            <person name="Steen J."/>
            <person name="Hugenholtz P."/>
            <person name="Stott M.B."/>
        </authorList>
    </citation>
    <scope>NUCLEOTIDE SEQUENCE [LARGE SCALE GENOMIC DNA]</scope>
    <source>
        <strain evidence="16 17">NGM72.4</strain>
    </source>
</reference>
<organism evidence="16 17">
    <name type="scientific">Limisphaera ngatamarikiensis</name>
    <dbReference type="NCBI Taxonomy" id="1324935"/>
    <lineage>
        <taxon>Bacteria</taxon>
        <taxon>Pseudomonadati</taxon>
        <taxon>Verrucomicrobiota</taxon>
        <taxon>Verrucomicrobiia</taxon>
        <taxon>Limisphaerales</taxon>
        <taxon>Limisphaeraceae</taxon>
        <taxon>Limisphaera</taxon>
    </lineage>
</organism>
<dbReference type="PANTHER" id="PTHR42878:SF7">
    <property type="entry name" value="SENSOR HISTIDINE KINASE GLRK"/>
    <property type="match status" value="1"/>
</dbReference>
<feature type="region of interest" description="Disordered" evidence="13">
    <location>
        <begin position="386"/>
        <end position="413"/>
    </location>
</feature>
<evidence type="ECO:0000256" key="5">
    <source>
        <dbReference type="ARBA" id="ARBA00022679"/>
    </source>
</evidence>
<keyword evidence="17" id="KW-1185">Reference proteome</keyword>
<dbReference type="Gene3D" id="3.30.450.20">
    <property type="entry name" value="PAS domain"/>
    <property type="match status" value="1"/>
</dbReference>
<dbReference type="SUPFAM" id="SSF55785">
    <property type="entry name" value="PYP-like sensor domain (PAS domain)"/>
    <property type="match status" value="1"/>
</dbReference>
<evidence type="ECO:0000256" key="13">
    <source>
        <dbReference type="SAM" id="MobiDB-lite"/>
    </source>
</evidence>
<evidence type="ECO:0000313" key="17">
    <source>
        <dbReference type="Proteomes" id="UP000477311"/>
    </source>
</evidence>
<comment type="subcellular location">
    <subcellularLocation>
        <location evidence="2">Membrane</location>
        <topology evidence="2">Multi-pass membrane protein</topology>
    </subcellularLocation>
</comment>
<gene>
    <name evidence="16" type="ORF">G4L39_04675</name>
</gene>
<dbReference type="SUPFAM" id="SSF55874">
    <property type="entry name" value="ATPase domain of HSP90 chaperone/DNA topoisomerase II/histidine kinase"/>
    <property type="match status" value="1"/>
</dbReference>
<dbReference type="GO" id="GO:0016020">
    <property type="term" value="C:membrane"/>
    <property type="evidence" value="ECO:0007669"/>
    <property type="project" value="UniProtKB-SubCell"/>
</dbReference>
<feature type="compositionally biased region" description="Low complexity" evidence="13">
    <location>
        <begin position="399"/>
        <end position="413"/>
    </location>
</feature>
<keyword evidence="10" id="KW-1133">Transmembrane helix</keyword>
<evidence type="ECO:0000256" key="11">
    <source>
        <dbReference type="ARBA" id="ARBA00023012"/>
    </source>
</evidence>
<dbReference type="SMART" id="SM00387">
    <property type="entry name" value="HATPase_c"/>
    <property type="match status" value="1"/>
</dbReference>
<dbReference type="InterPro" id="IPR003594">
    <property type="entry name" value="HATPase_dom"/>
</dbReference>
<keyword evidence="9" id="KW-0067">ATP-binding</keyword>
<dbReference type="InterPro" id="IPR050351">
    <property type="entry name" value="BphY/WalK/GraS-like"/>
</dbReference>
<keyword evidence="5" id="KW-0808">Transferase</keyword>
<dbReference type="FunFam" id="3.30.565.10:FF:000006">
    <property type="entry name" value="Sensor histidine kinase WalK"/>
    <property type="match status" value="1"/>
</dbReference>
<dbReference type="InterPro" id="IPR036890">
    <property type="entry name" value="HATPase_C_sf"/>
</dbReference>
<dbReference type="InterPro" id="IPR004358">
    <property type="entry name" value="Sig_transdc_His_kin-like_C"/>
</dbReference>
<evidence type="ECO:0000313" key="16">
    <source>
        <dbReference type="EMBL" id="NGO38688.1"/>
    </source>
</evidence>
<dbReference type="PANTHER" id="PTHR42878">
    <property type="entry name" value="TWO-COMPONENT HISTIDINE KINASE"/>
    <property type="match status" value="1"/>
</dbReference>
<keyword evidence="7" id="KW-0547">Nucleotide-binding</keyword>
<dbReference type="Gene3D" id="1.10.287.130">
    <property type="match status" value="1"/>
</dbReference>
<evidence type="ECO:0000256" key="4">
    <source>
        <dbReference type="ARBA" id="ARBA00022553"/>
    </source>
</evidence>
<evidence type="ECO:0000256" key="2">
    <source>
        <dbReference type="ARBA" id="ARBA00004141"/>
    </source>
</evidence>
<evidence type="ECO:0000256" key="7">
    <source>
        <dbReference type="ARBA" id="ARBA00022741"/>
    </source>
</evidence>
<dbReference type="InterPro" id="IPR005467">
    <property type="entry name" value="His_kinase_dom"/>
</dbReference>
<dbReference type="Pfam" id="PF00512">
    <property type="entry name" value="HisKA"/>
    <property type="match status" value="1"/>
</dbReference>
<dbReference type="GO" id="GO:0000156">
    <property type="term" value="F:phosphorelay response regulator activity"/>
    <property type="evidence" value="ECO:0007669"/>
    <property type="project" value="TreeGrafter"/>
</dbReference>
<keyword evidence="11" id="KW-0902">Two-component regulatory system</keyword>
<dbReference type="EC" id="2.7.13.3" evidence="3"/>
<evidence type="ECO:0000256" key="10">
    <source>
        <dbReference type="ARBA" id="ARBA00022989"/>
    </source>
</evidence>
<evidence type="ECO:0000256" key="6">
    <source>
        <dbReference type="ARBA" id="ARBA00022692"/>
    </source>
</evidence>
<dbReference type="CDD" id="cd00082">
    <property type="entry name" value="HisKA"/>
    <property type="match status" value="1"/>
</dbReference>
<evidence type="ECO:0000256" key="3">
    <source>
        <dbReference type="ARBA" id="ARBA00012438"/>
    </source>
</evidence>
<comment type="caution">
    <text evidence="16">The sequence shown here is derived from an EMBL/GenBank/DDBJ whole genome shotgun (WGS) entry which is preliminary data.</text>
</comment>
<dbReference type="CDD" id="cd00075">
    <property type="entry name" value="HATPase"/>
    <property type="match status" value="1"/>
</dbReference>
<dbReference type="PRINTS" id="PR00344">
    <property type="entry name" value="BCTRLSENSOR"/>
</dbReference>
<dbReference type="Pfam" id="PF02518">
    <property type="entry name" value="HATPase_c"/>
    <property type="match status" value="1"/>
</dbReference>
<dbReference type="InterPro" id="IPR013656">
    <property type="entry name" value="PAS_4"/>
</dbReference>
<evidence type="ECO:0000259" key="15">
    <source>
        <dbReference type="PROSITE" id="PS50112"/>
    </source>
</evidence>
<keyword evidence="8" id="KW-0418">Kinase</keyword>
<dbReference type="SUPFAM" id="SSF47384">
    <property type="entry name" value="Homodimeric domain of signal transducing histidine kinase"/>
    <property type="match status" value="1"/>
</dbReference>
<keyword evidence="12" id="KW-0472">Membrane</keyword>
<dbReference type="InterPro" id="IPR035965">
    <property type="entry name" value="PAS-like_dom_sf"/>
</dbReference>
<dbReference type="SMART" id="SM00388">
    <property type="entry name" value="HisKA"/>
    <property type="match status" value="1"/>
</dbReference>
<name>A0A6M1RF85_9BACT</name>
<accession>A0A6M1RF85</accession>
<keyword evidence="6" id="KW-0812">Transmembrane</keyword>
<feature type="domain" description="PAS" evidence="15">
    <location>
        <begin position="50"/>
        <end position="85"/>
    </location>
</feature>
<protein>
    <recommendedName>
        <fullName evidence="3">histidine kinase</fullName>
        <ecNumber evidence="3">2.7.13.3</ecNumber>
    </recommendedName>
</protein>
<dbReference type="FunFam" id="1.10.287.130:FF:000001">
    <property type="entry name" value="Two-component sensor histidine kinase"/>
    <property type="match status" value="1"/>
</dbReference>
<dbReference type="InterPro" id="IPR036097">
    <property type="entry name" value="HisK_dim/P_sf"/>
</dbReference>
<dbReference type="Gene3D" id="3.30.565.10">
    <property type="entry name" value="Histidine kinase-like ATPase, C-terminal domain"/>
    <property type="match status" value="1"/>
</dbReference>
<keyword evidence="4" id="KW-0597">Phosphoprotein</keyword>
<dbReference type="Pfam" id="PF08448">
    <property type="entry name" value="PAS_4"/>
    <property type="match status" value="1"/>
</dbReference>
<dbReference type="InterPro" id="IPR000014">
    <property type="entry name" value="PAS"/>
</dbReference>
<feature type="domain" description="Histidine kinase" evidence="14">
    <location>
        <begin position="173"/>
        <end position="390"/>
    </location>
</feature>
<comment type="catalytic activity">
    <reaction evidence="1">
        <text>ATP + protein L-histidine = ADP + protein N-phospho-L-histidine.</text>
        <dbReference type="EC" id="2.7.13.3"/>
    </reaction>
</comment>
<proteinExistence type="predicted"/>
<dbReference type="PROSITE" id="PS50112">
    <property type="entry name" value="PAS"/>
    <property type="match status" value="1"/>
</dbReference>
<dbReference type="RefSeq" id="WP_165106284.1">
    <property type="nucleotide sequence ID" value="NZ_JAAKYA010000027.1"/>
</dbReference>
<dbReference type="PROSITE" id="PS50109">
    <property type="entry name" value="HIS_KIN"/>
    <property type="match status" value="1"/>
</dbReference>
<dbReference type="GO" id="GO:0000155">
    <property type="term" value="F:phosphorelay sensor kinase activity"/>
    <property type="evidence" value="ECO:0007669"/>
    <property type="project" value="InterPro"/>
</dbReference>